<protein>
    <submittedName>
        <fullName evidence="2">Enolase-phosphatase E1-like protein</fullName>
    </submittedName>
</protein>
<dbReference type="GO" id="GO:0043874">
    <property type="term" value="F:acireductone synthase activity"/>
    <property type="evidence" value="ECO:0007669"/>
    <property type="project" value="TreeGrafter"/>
</dbReference>
<gene>
    <name evidence="2" type="ORF">B4U79_18009</name>
    <name evidence="1" type="ORF">B4U79_18010</name>
</gene>
<dbReference type="EMBL" id="NCKU01001360">
    <property type="protein sequence ID" value="RWS12317.1"/>
    <property type="molecule type" value="Genomic_DNA"/>
</dbReference>
<comment type="caution">
    <text evidence="2">The sequence shown here is derived from an EMBL/GenBank/DDBJ whole genome shotgun (WGS) entry which is preliminary data.</text>
</comment>
<dbReference type="InterPro" id="IPR036412">
    <property type="entry name" value="HAD-like_sf"/>
</dbReference>
<dbReference type="Gene3D" id="3.40.50.1000">
    <property type="entry name" value="HAD superfamily/HAD-like"/>
    <property type="match status" value="1"/>
</dbReference>
<reference evidence="2 3" key="1">
    <citation type="journal article" date="2018" name="Gigascience">
        <title>Genomes of trombidid mites reveal novel predicted allergens and laterally-transferred genes associated with secondary metabolism.</title>
        <authorList>
            <person name="Dong X."/>
            <person name="Chaisiri K."/>
            <person name="Xia D."/>
            <person name="Armstrong S.D."/>
            <person name="Fang Y."/>
            <person name="Donnelly M.J."/>
            <person name="Kadowaki T."/>
            <person name="McGarry J.W."/>
            <person name="Darby A.C."/>
            <person name="Makepeace B.L."/>
        </authorList>
    </citation>
    <scope>NUCLEOTIDE SEQUENCE [LARGE SCALE GENOMIC DNA]</scope>
    <source>
        <strain evidence="2">UoL-WK</strain>
    </source>
</reference>
<dbReference type="EMBL" id="NCKU01001361">
    <property type="protein sequence ID" value="RWS12314.1"/>
    <property type="molecule type" value="Genomic_DNA"/>
</dbReference>
<dbReference type="OrthoDB" id="6494414at2759"/>
<evidence type="ECO:0000313" key="3">
    <source>
        <dbReference type="Proteomes" id="UP000285301"/>
    </source>
</evidence>
<evidence type="ECO:0000313" key="2">
    <source>
        <dbReference type="EMBL" id="RWS12317.1"/>
    </source>
</evidence>
<dbReference type="STRING" id="1965070.A0A3S3SCL9"/>
<evidence type="ECO:0000313" key="1">
    <source>
        <dbReference type="EMBL" id="RWS12314.1"/>
    </source>
</evidence>
<name>A0A3S3SCL9_9ACAR</name>
<dbReference type="Proteomes" id="UP000285301">
    <property type="component" value="Unassembled WGS sequence"/>
</dbReference>
<dbReference type="AlphaFoldDB" id="A0A3S3SCL9"/>
<sequence>MRAFIRENANKYIDELWGDADLWELIVALKKEAEFERGKGKRDIPLIANCCETDERIKETVIQHILYRSQKSRDECSRSSFQTLEALMWQYGYTKGLLKAHLYSDVLPEIQKWKKAGIKIYTISSSSARGRKILFANTVYGDISHSLICLTSLLSALKTFQLFDGHVGKQIPIGKIDEHVYKVVAESVEENIASCLFLVESMPEAKAIHNAGGDCALVCRIESKNYSKNELDDISAIKSFEDIEFFGI</sequence>
<dbReference type="GO" id="GO:0019509">
    <property type="term" value="P:L-methionine salvage from methylthioadenosine"/>
    <property type="evidence" value="ECO:0007669"/>
    <property type="project" value="TreeGrafter"/>
</dbReference>
<reference evidence="2" key="2">
    <citation type="submission" date="2018-11" db="EMBL/GenBank/DDBJ databases">
        <title>Trombidioid mite genomics.</title>
        <authorList>
            <person name="Dong X."/>
        </authorList>
    </citation>
    <scope>NUCLEOTIDE SEQUENCE</scope>
    <source>
        <strain evidence="2">UoL-WK</strain>
    </source>
</reference>
<dbReference type="PANTHER" id="PTHR20371">
    <property type="entry name" value="ENOLASE-PHOSPHATASE E1"/>
    <property type="match status" value="1"/>
</dbReference>
<dbReference type="PANTHER" id="PTHR20371:SF1">
    <property type="entry name" value="ENOLASE-PHOSPHATASE E1"/>
    <property type="match status" value="1"/>
</dbReference>
<dbReference type="SUPFAM" id="SSF56784">
    <property type="entry name" value="HAD-like"/>
    <property type="match status" value="1"/>
</dbReference>
<keyword evidence="3" id="KW-1185">Reference proteome</keyword>
<organism evidence="2 3">
    <name type="scientific">Dinothrombium tinctorium</name>
    <dbReference type="NCBI Taxonomy" id="1965070"/>
    <lineage>
        <taxon>Eukaryota</taxon>
        <taxon>Metazoa</taxon>
        <taxon>Ecdysozoa</taxon>
        <taxon>Arthropoda</taxon>
        <taxon>Chelicerata</taxon>
        <taxon>Arachnida</taxon>
        <taxon>Acari</taxon>
        <taxon>Acariformes</taxon>
        <taxon>Trombidiformes</taxon>
        <taxon>Prostigmata</taxon>
        <taxon>Anystina</taxon>
        <taxon>Parasitengona</taxon>
        <taxon>Trombidioidea</taxon>
        <taxon>Trombidiidae</taxon>
        <taxon>Dinothrombium</taxon>
    </lineage>
</organism>
<proteinExistence type="predicted"/>
<dbReference type="InterPro" id="IPR023214">
    <property type="entry name" value="HAD_sf"/>
</dbReference>
<accession>A0A3S3SCL9</accession>